<feature type="compositionally biased region" description="Basic and acidic residues" evidence="1">
    <location>
        <begin position="1"/>
        <end position="12"/>
    </location>
</feature>
<evidence type="ECO:0000313" key="3">
    <source>
        <dbReference type="Proteomes" id="UP001432322"/>
    </source>
</evidence>
<dbReference type="EMBL" id="BTSY01000001">
    <property type="protein sequence ID" value="GMT10084.1"/>
    <property type="molecule type" value="Genomic_DNA"/>
</dbReference>
<gene>
    <name evidence="2" type="ORF">PFISCL1PPCAC_1381</name>
</gene>
<accession>A0AAV5USM0</accession>
<protein>
    <submittedName>
        <fullName evidence="2">Uncharacterized protein</fullName>
    </submittedName>
</protein>
<feature type="region of interest" description="Disordered" evidence="1">
    <location>
        <begin position="1"/>
        <end position="20"/>
    </location>
</feature>
<reference evidence="2" key="1">
    <citation type="submission" date="2023-10" db="EMBL/GenBank/DDBJ databases">
        <title>Genome assembly of Pristionchus species.</title>
        <authorList>
            <person name="Yoshida K."/>
            <person name="Sommer R.J."/>
        </authorList>
    </citation>
    <scope>NUCLEOTIDE SEQUENCE</scope>
    <source>
        <strain evidence="2">RS5133</strain>
    </source>
</reference>
<name>A0AAV5USM0_9BILA</name>
<proteinExistence type="predicted"/>
<evidence type="ECO:0000256" key="1">
    <source>
        <dbReference type="SAM" id="MobiDB-lite"/>
    </source>
</evidence>
<organism evidence="2 3">
    <name type="scientific">Pristionchus fissidentatus</name>
    <dbReference type="NCBI Taxonomy" id="1538716"/>
    <lineage>
        <taxon>Eukaryota</taxon>
        <taxon>Metazoa</taxon>
        <taxon>Ecdysozoa</taxon>
        <taxon>Nematoda</taxon>
        <taxon>Chromadorea</taxon>
        <taxon>Rhabditida</taxon>
        <taxon>Rhabditina</taxon>
        <taxon>Diplogasteromorpha</taxon>
        <taxon>Diplogasteroidea</taxon>
        <taxon>Neodiplogasteridae</taxon>
        <taxon>Pristionchus</taxon>
    </lineage>
</organism>
<dbReference type="Proteomes" id="UP001432322">
    <property type="component" value="Unassembled WGS sequence"/>
</dbReference>
<keyword evidence="3" id="KW-1185">Reference proteome</keyword>
<feature type="non-terminal residue" evidence="2">
    <location>
        <position position="1"/>
    </location>
</feature>
<sequence>AKENGVEYRPHAQVESGDSGGGIVMAMLSRSYLIGVNTDALVRNHKTRGGQVHPHLEEICERTGVCPIDHF</sequence>
<evidence type="ECO:0000313" key="2">
    <source>
        <dbReference type="EMBL" id="GMT10084.1"/>
    </source>
</evidence>
<dbReference type="AlphaFoldDB" id="A0AAV5USM0"/>
<comment type="caution">
    <text evidence="2">The sequence shown here is derived from an EMBL/GenBank/DDBJ whole genome shotgun (WGS) entry which is preliminary data.</text>
</comment>